<keyword evidence="5" id="KW-0131">Cell cycle</keyword>
<keyword evidence="3" id="KW-0067">ATP-binding</keyword>
<dbReference type="CDD" id="cd19481">
    <property type="entry name" value="RecA-like_protease"/>
    <property type="match status" value="1"/>
</dbReference>
<dbReference type="InterPro" id="IPR003959">
    <property type="entry name" value="ATPase_AAA_core"/>
</dbReference>
<dbReference type="GO" id="GO:0051301">
    <property type="term" value="P:cell division"/>
    <property type="evidence" value="ECO:0007669"/>
    <property type="project" value="UniProtKB-KW"/>
</dbReference>
<evidence type="ECO:0000256" key="2">
    <source>
        <dbReference type="ARBA" id="ARBA00022741"/>
    </source>
</evidence>
<name>A0A6S6U8J4_9BACT</name>
<dbReference type="GO" id="GO:0005524">
    <property type="term" value="F:ATP binding"/>
    <property type="evidence" value="ECO:0007669"/>
    <property type="project" value="UniProtKB-KW"/>
</dbReference>
<protein>
    <submittedName>
        <fullName evidence="5">Cell division protein FtsH (EC)</fullName>
        <ecNumber evidence="5">3.4.24.-</ecNumber>
    </submittedName>
</protein>
<proteinExistence type="inferred from homology"/>
<dbReference type="EMBL" id="CACVAQ010000497">
    <property type="protein sequence ID" value="CAA6829486.1"/>
    <property type="molecule type" value="Genomic_DNA"/>
</dbReference>
<organism evidence="5">
    <name type="scientific">uncultured Aureispira sp</name>
    <dbReference type="NCBI Taxonomy" id="1331704"/>
    <lineage>
        <taxon>Bacteria</taxon>
        <taxon>Pseudomonadati</taxon>
        <taxon>Bacteroidota</taxon>
        <taxon>Saprospiria</taxon>
        <taxon>Saprospirales</taxon>
        <taxon>Saprospiraceae</taxon>
        <taxon>Aureispira</taxon>
        <taxon>environmental samples</taxon>
    </lineage>
</organism>
<keyword evidence="2" id="KW-0547">Nucleotide-binding</keyword>
<sequence>MKLSPLELNAKTLETEFSWLNEVIKTRMDFRFGQESKYKSIYEVPMPSLEDDLSFYARIVKFCEFGFKERIILCLSLAPHVQPQVLDRFFLKNKIYDRVYTEFGGLKGRYHSGFLPTGETAAFLIAGHDIEERIKIVDLFKPTHFFFKNNILKLDLNQGSEPLFSSGLELSEEYLSFFTSGNAYKPDFSTNFPAKHLSTKLDWSDLVLDPYVLGEISEIPAWLEHQGTIMDDWGLSKQLKRGYRALFYGPPGTGKTLTACLIGKQMGLEVYRVDLSQVVSKYIGETEKNMANIFDQAENKNWVLFFDEADALFGKRTATSDSKDRHANQEVAYLLQRVEDFSGVVVLATNLKANMDIAFTRRFQSIVYFPAPNVEQRQQLWENSFKTVKKEPDVDFSIIANEYKITGGSIINVLRYCSLSALRRGNDAVAMEDIREGIKRELRKEGKTIS</sequence>
<dbReference type="Gene3D" id="3.40.50.300">
    <property type="entry name" value="P-loop containing nucleotide triphosphate hydrolases"/>
    <property type="match status" value="1"/>
</dbReference>
<reference evidence="5" key="1">
    <citation type="submission" date="2020-01" db="EMBL/GenBank/DDBJ databases">
        <authorList>
            <person name="Meier V. D."/>
            <person name="Meier V D."/>
        </authorList>
    </citation>
    <scope>NUCLEOTIDE SEQUENCE</scope>
    <source>
        <strain evidence="5">HLG_WM_MAG_10</strain>
    </source>
</reference>
<dbReference type="InterPro" id="IPR027417">
    <property type="entry name" value="P-loop_NTPase"/>
</dbReference>
<dbReference type="Pfam" id="PF00004">
    <property type="entry name" value="AAA"/>
    <property type="match status" value="1"/>
</dbReference>
<dbReference type="InterPro" id="IPR003593">
    <property type="entry name" value="AAA+_ATPase"/>
</dbReference>
<dbReference type="GO" id="GO:0016887">
    <property type="term" value="F:ATP hydrolysis activity"/>
    <property type="evidence" value="ECO:0007669"/>
    <property type="project" value="InterPro"/>
</dbReference>
<dbReference type="Gene3D" id="1.10.8.60">
    <property type="match status" value="1"/>
</dbReference>
<feature type="domain" description="AAA+ ATPase" evidence="4">
    <location>
        <begin position="241"/>
        <end position="373"/>
    </location>
</feature>
<evidence type="ECO:0000256" key="1">
    <source>
        <dbReference type="ARBA" id="ARBA00006914"/>
    </source>
</evidence>
<dbReference type="AlphaFoldDB" id="A0A6S6U8J4"/>
<gene>
    <name evidence="5" type="ORF">HELGO_WM24811</name>
</gene>
<dbReference type="EC" id="3.4.24.-" evidence="5"/>
<evidence type="ECO:0000313" key="5">
    <source>
        <dbReference type="EMBL" id="CAA6829486.1"/>
    </source>
</evidence>
<dbReference type="InterPro" id="IPR050221">
    <property type="entry name" value="26S_Proteasome_ATPase"/>
</dbReference>
<keyword evidence="5" id="KW-0378">Hydrolase</keyword>
<accession>A0A6S6U8J4</accession>
<evidence type="ECO:0000259" key="4">
    <source>
        <dbReference type="SMART" id="SM00382"/>
    </source>
</evidence>
<dbReference type="SMART" id="SM00382">
    <property type="entry name" value="AAA"/>
    <property type="match status" value="1"/>
</dbReference>
<comment type="similarity">
    <text evidence="1">Belongs to the AAA ATPase family.</text>
</comment>
<keyword evidence="5" id="KW-0132">Cell division</keyword>
<dbReference type="PANTHER" id="PTHR23073">
    <property type="entry name" value="26S PROTEASOME REGULATORY SUBUNIT"/>
    <property type="match status" value="1"/>
</dbReference>
<dbReference type="SUPFAM" id="SSF52540">
    <property type="entry name" value="P-loop containing nucleoside triphosphate hydrolases"/>
    <property type="match status" value="1"/>
</dbReference>
<evidence type="ECO:0000256" key="3">
    <source>
        <dbReference type="ARBA" id="ARBA00022840"/>
    </source>
</evidence>